<keyword evidence="2" id="KW-1185">Reference proteome</keyword>
<organism evidence="1 2">
    <name type="scientific">Streptomyces fuscichromogenes</name>
    <dbReference type="NCBI Taxonomy" id="1324013"/>
    <lineage>
        <taxon>Bacteria</taxon>
        <taxon>Bacillati</taxon>
        <taxon>Actinomycetota</taxon>
        <taxon>Actinomycetes</taxon>
        <taxon>Kitasatosporales</taxon>
        <taxon>Streptomycetaceae</taxon>
        <taxon>Streptomyces</taxon>
    </lineage>
</organism>
<dbReference type="EMBL" id="BMML01000002">
    <property type="protein sequence ID" value="GGM94951.1"/>
    <property type="molecule type" value="Genomic_DNA"/>
</dbReference>
<comment type="caution">
    <text evidence="1">The sequence shown here is derived from an EMBL/GenBank/DDBJ whole genome shotgun (WGS) entry which is preliminary data.</text>
</comment>
<accession>A0A917UHT5</accession>
<evidence type="ECO:0000313" key="1">
    <source>
        <dbReference type="EMBL" id="GGM94951.1"/>
    </source>
</evidence>
<gene>
    <name evidence="1" type="ORF">GCM10011578_014170</name>
</gene>
<dbReference type="Proteomes" id="UP000653411">
    <property type="component" value="Unassembled WGS sequence"/>
</dbReference>
<sequence>MVQNAYVATRVCSPARAKALAIFLGLGKQESPELQDANSMLGDEVVDQRYLRRSRISLGLKPNRGAAMQAVTDSLGSVASPQGMIEEGVEEGVEK</sequence>
<evidence type="ECO:0000313" key="2">
    <source>
        <dbReference type="Proteomes" id="UP000653411"/>
    </source>
</evidence>
<reference evidence="1" key="1">
    <citation type="journal article" date="2014" name="Int. J. Syst. Evol. Microbiol.">
        <title>Complete genome sequence of Corynebacterium casei LMG S-19264T (=DSM 44701T), isolated from a smear-ripened cheese.</title>
        <authorList>
            <consortium name="US DOE Joint Genome Institute (JGI-PGF)"/>
            <person name="Walter F."/>
            <person name="Albersmeier A."/>
            <person name="Kalinowski J."/>
            <person name="Ruckert C."/>
        </authorList>
    </citation>
    <scope>NUCLEOTIDE SEQUENCE</scope>
    <source>
        <strain evidence="1">CGMCC 4.7110</strain>
    </source>
</reference>
<dbReference type="AlphaFoldDB" id="A0A917UHT5"/>
<proteinExistence type="predicted"/>
<name>A0A917UHT5_9ACTN</name>
<protein>
    <submittedName>
        <fullName evidence="1">Uncharacterized protein</fullName>
    </submittedName>
</protein>
<reference evidence="1" key="2">
    <citation type="submission" date="2020-09" db="EMBL/GenBank/DDBJ databases">
        <authorList>
            <person name="Sun Q."/>
            <person name="Zhou Y."/>
        </authorList>
    </citation>
    <scope>NUCLEOTIDE SEQUENCE</scope>
    <source>
        <strain evidence="1">CGMCC 4.7110</strain>
    </source>
</reference>